<dbReference type="Proteomes" id="UP000182769">
    <property type="component" value="Unassembled WGS sequence"/>
</dbReference>
<evidence type="ECO:0008006" key="4">
    <source>
        <dbReference type="Google" id="ProtNLM"/>
    </source>
</evidence>
<sequence length="854" mass="98013">MSTAGFEVRYIETRWHDKSTLLELIESQYALPLEEESSGGYVACTTIYPKVDELRFSQLAITYNDRGSTSPPVILASDGTIIPLKKVVHPETGKQWWIEPGEWNPKSKAWVTNTHRTAGIISFQIGKQRLDLHITLTDSSKEQLDKYLIDFKSDMWELVLDESSYIQAEAKQGMIGSVDESTLSLVGSIWSYGRNVLKKPKSELRETQVLKPRMAVKPVPRTFMEIATKGSTKQLTSRSTKPNFNVAENSYLLYALLSTHRIVSQLCRVSQSKTERLANNLSKLDERLASLKDYKTVNRDLVVKDYKKAKLEQDLNHINVELERELLEINSGASSHGVTGYLRIQKQSQYGSHFCLCKFEEAQEWKPLPGFKYSSIELDGRYKALFQAYTDYKLTADMSSRPVGGGQGAVLSIEHLSSIEIIGEPLWLKRKREKFRDMEEMAVALSKSDWKKQLTNQELEEQDKERESIENRKKFFNEQQQNVSYVRKHLEPKEKQLKELTKQLITLGIKPKRTFPNSMTFVQNPNYQGVHAGFKKLKEQIGLTDEDILMSLEAIDRIGLVNIPLLYERWCLLQLIKTLQHQFRFTPEDGWKRKLLKILENKSDNTSIQFTNLQAKRQVDLFYEPRLENGKLPDFVLDMTFEAKDGSQAQKKVVLDAKFYSDGFMRQQGGLSGVVKGLALRKDYSEGGKNAVFILHPTAQAVIEANGPVSPQEWGKVSHLGELKLFEWDQREQPHQFGAICLNPLISHQHGDEMQRMLGMFLQYEIDNSGSDDDVANHNFCIGCGSTALRKVEHTHRNQSKVWYQCTECDLFTVYNHCYQCNHRLIKNGEHWTYHSTMPMQPINIKCPSCEVPI</sequence>
<dbReference type="RefSeq" id="WP_055463117.1">
    <property type="nucleotide sequence ID" value="NZ_CYHG01000005.1"/>
</dbReference>
<evidence type="ECO:0000313" key="3">
    <source>
        <dbReference type="Proteomes" id="UP000182769"/>
    </source>
</evidence>
<gene>
    <name evidence="2" type="ORF">Ga0061065_105268</name>
</gene>
<dbReference type="InterPro" id="IPR007505">
    <property type="entry name" value="PDDEXK_7"/>
</dbReference>
<dbReference type="EMBL" id="CYHG01000005">
    <property type="protein sequence ID" value="CUB04170.1"/>
    <property type="molecule type" value="Genomic_DNA"/>
</dbReference>
<dbReference type="AlphaFoldDB" id="A0A0K6IM31"/>
<dbReference type="Pfam" id="PF04411">
    <property type="entry name" value="PDDEXK_7"/>
    <property type="match status" value="1"/>
</dbReference>
<keyword evidence="1" id="KW-0175">Coiled coil</keyword>
<dbReference type="STRING" id="1137284.GCA_001418205_02036"/>
<evidence type="ECO:0000256" key="1">
    <source>
        <dbReference type="SAM" id="Coils"/>
    </source>
</evidence>
<name>A0A0K6IM31_9GAMM</name>
<dbReference type="OrthoDB" id="7807914at2"/>
<feature type="coiled-coil region" evidence="1">
    <location>
        <begin position="447"/>
        <end position="479"/>
    </location>
</feature>
<protein>
    <recommendedName>
        <fullName evidence="4">EstP</fullName>
    </recommendedName>
</protein>
<evidence type="ECO:0000313" key="2">
    <source>
        <dbReference type="EMBL" id="CUB04170.1"/>
    </source>
</evidence>
<organism evidence="2 3">
    <name type="scientific">Marinomonas fungiae</name>
    <dbReference type="NCBI Taxonomy" id="1137284"/>
    <lineage>
        <taxon>Bacteria</taxon>
        <taxon>Pseudomonadati</taxon>
        <taxon>Pseudomonadota</taxon>
        <taxon>Gammaproteobacteria</taxon>
        <taxon>Oceanospirillales</taxon>
        <taxon>Oceanospirillaceae</taxon>
        <taxon>Marinomonas</taxon>
    </lineage>
</organism>
<proteinExistence type="predicted"/>
<accession>A0A0K6IM31</accession>
<keyword evidence="3" id="KW-1185">Reference proteome</keyword>
<reference evidence="3" key="1">
    <citation type="submission" date="2015-08" db="EMBL/GenBank/DDBJ databases">
        <authorList>
            <person name="Varghese N."/>
        </authorList>
    </citation>
    <scope>NUCLEOTIDE SEQUENCE [LARGE SCALE GENOMIC DNA]</scope>
    <source>
        <strain evidence="3">JCM 18476</strain>
    </source>
</reference>